<protein>
    <recommendedName>
        <fullName evidence="1">non-specific serine/threonine protein kinase</fullName>
        <ecNumber evidence="1">2.7.11.1</ecNumber>
    </recommendedName>
</protein>
<dbReference type="SUPFAM" id="SSF56112">
    <property type="entry name" value="Protein kinase-like (PK-like)"/>
    <property type="match status" value="1"/>
</dbReference>
<dbReference type="GO" id="GO:0004674">
    <property type="term" value="F:protein serine/threonine kinase activity"/>
    <property type="evidence" value="ECO:0007669"/>
    <property type="project" value="UniProtKB-EC"/>
</dbReference>
<evidence type="ECO:0000313" key="6">
    <source>
        <dbReference type="EMBL" id="KAK3689226.1"/>
    </source>
</evidence>
<keyword evidence="7" id="KW-1185">Reference proteome</keyword>
<reference evidence="6" key="1">
    <citation type="journal article" date="2023" name="Mol. Phylogenet. Evol.">
        <title>Genome-scale phylogeny and comparative genomics of the fungal order Sordariales.</title>
        <authorList>
            <person name="Hensen N."/>
            <person name="Bonometti L."/>
            <person name="Westerberg I."/>
            <person name="Brannstrom I.O."/>
            <person name="Guillou S."/>
            <person name="Cros-Aarteil S."/>
            <person name="Calhoun S."/>
            <person name="Haridas S."/>
            <person name="Kuo A."/>
            <person name="Mondo S."/>
            <person name="Pangilinan J."/>
            <person name="Riley R."/>
            <person name="LaButti K."/>
            <person name="Andreopoulos B."/>
            <person name="Lipzen A."/>
            <person name="Chen C."/>
            <person name="Yan M."/>
            <person name="Daum C."/>
            <person name="Ng V."/>
            <person name="Clum A."/>
            <person name="Steindorff A."/>
            <person name="Ohm R.A."/>
            <person name="Martin F."/>
            <person name="Silar P."/>
            <person name="Natvig D.O."/>
            <person name="Lalanne C."/>
            <person name="Gautier V."/>
            <person name="Ament-Velasquez S.L."/>
            <person name="Kruys A."/>
            <person name="Hutchinson M.I."/>
            <person name="Powell A.J."/>
            <person name="Barry K."/>
            <person name="Miller A.N."/>
            <person name="Grigoriev I.V."/>
            <person name="Debuchy R."/>
            <person name="Gladieux P."/>
            <person name="Hiltunen Thoren M."/>
            <person name="Johannesson H."/>
        </authorList>
    </citation>
    <scope>NUCLEOTIDE SEQUENCE</scope>
    <source>
        <strain evidence="6">CBS 314.62</strain>
    </source>
</reference>
<organism evidence="6 7">
    <name type="scientific">Podospora appendiculata</name>
    <dbReference type="NCBI Taxonomy" id="314037"/>
    <lineage>
        <taxon>Eukaryota</taxon>
        <taxon>Fungi</taxon>
        <taxon>Dikarya</taxon>
        <taxon>Ascomycota</taxon>
        <taxon>Pezizomycotina</taxon>
        <taxon>Sordariomycetes</taxon>
        <taxon>Sordariomycetidae</taxon>
        <taxon>Sordariales</taxon>
        <taxon>Podosporaceae</taxon>
        <taxon>Podospora</taxon>
    </lineage>
</organism>
<dbReference type="Pfam" id="PF17667">
    <property type="entry name" value="Pkinase_fungal"/>
    <property type="match status" value="1"/>
</dbReference>
<dbReference type="Gene3D" id="1.10.510.10">
    <property type="entry name" value="Transferase(Phosphotransferase) domain 1"/>
    <property type="match status" value="1"/>
</dbReference>
<evidence type="ECO:0000256" key="3">
    <source>
        <dbReference type="ARBA" id="ARBA00048679"/>
    </source>
</evidence>
<comment type="catalytic activity">
    <reaction evidence="2">
        <text>L-threonyl-[protein] + ATP = O-phospho-L-threonyl-[protein] + ADP + H(+)</text>
        <dbReference type="Rhea" id="RHEA:46608"/>
        <dbReference type="Rhea" id="RHEA-COMP:11060"/>
        <dbReference type="Rhea" id="RHEA-COMP:11605"/>
        <dbReference type="ChEBI" id="CHEBI:15378"/>
        <dbReference type="ChEBI" id="CHEBI:30013"/>
        <dbReference type="ChEBI" id="CHEBI:30616"/>
        <dbReference type="ChEBI" id="CHEBI:61977"/>
        <dbReference type="ChEBI" id="CHEBI:456216"/>
        <dbReference type="EC" id="2.7.11.1"/>
    </reaction>
</comment>
<reference evidence="6" key="2">
    <citation type="submission" date="2023-06" db="EMBL/GenBank/DDBJ databases">
        <authorList>
            <consortium name="Lawrence Berkeley National Laboratory"/>
            <person name="Haridas S."/>
            <person name="Hensen N."/>
            <person name="Bonometti L."/>
            <person name="Westerberg I."/>
            <person name="Brannstrom I.O."/>
            <person name="Guillou S."/>
            <person name="Cros-Aarteil S."/>
            <person name="Calhoun S."/>
            <person name="Kuo A."/>
            <person name="Mondo S."/>
            <person name="Pangilinan J."/>
            <person name="Riley R."/>
            <person name="Labutti K."/>
            <person name="Andreopoulos B."/>
            <person name="Lipzen A."/>
            <person name="Chen C."/>
            <person name="Yanf M."/>
            <person name="Daum C."/>
            <person name="Ng V."/>
            <person name="Clum A."/>
            <person name="Steindorff A."/>
            <person name="Ohm R."/>
            <person name="Martin F."/>
            <person name="Silar P."/>
            <person name="Natvig D."/>
            <person name="Lalanne C."/>
            <person name="Gautier V."/>
            <person name="Ament-Velasquez S.L."/>
            <person name="Kruys A."/>
            <person name="Hutchinson M.I."/>
            <person name="Powell A.J."/>
            <person name="Barry K."/>
            <person name="Miller A.N."/>
            <person name="Grigoriev I.V."/>
            <person name="Debuchy R."/>
            <person name="Gladieux P."/>
            <person name="Thoren M.H."/>
            <person name="Johannesson H."/>
        </authorList>
    </citation>
    <scope>NUCLEOTIDE SEQUENCE</scope>
    <source>
        <strain evidence="6">CBS 314.62</strain>
    </source>
</reference>
<name>A0AAE0XAU2_9PEZI</name>
<feature type="domain" description="Fungal-type protein kinase" evidence="5">
    <location>
        <begin position="23"/>
        <end position="261"/>
    </location>
</feature>
<comment type="caution">
    <text evidence="6">The sequence shown here is derived from an EMBL/GenBank/DDBJ whole genome shotgun (WGS) entry which is preliminary data.</text>
</comment>
<dbReference type="PANTHER" id="PTHR38248:SF2">
    <property type="entry name" value="FUNK1 11"/>
    <property type="match status" value="1"/>
</dbReference>
<dbReference type="EC" id="2.7.11.1" evidence="1"/>
<evidence type="ECO:0000256" key="4">
    <source>
        <dbReference type="SAM" id="MobiDB-lite"/>
    </source>
</evidence>
<gene>
    <name evidence="6" type="ORF">B0T22DRAFT_513416</name>
</gene>
<comment type="catalytic activity">
    <reaction evidence="3">
        <text>L-seryl-[protein] + ATP = O-phospho-L-seryl-[protein] + ADP + H(+)</text>
        <dbReference type="Rhea" id="RHEA:17989"/>
        <dbReference type="Rhea" id="RHEA-COMP:9863"/>
        <dbReference type="Rhea" id="RHEA-COMP:11604"/>
        <dbReference type="ChEBI" id="CHEBI:15378"/>
        <dbReference type="ChEBI" id="CHEBI:29999"/>
        <dbReference type="ChEBI" id="CHEBI:30616"/>
        <dbReference type="ChEBI" id="CHEBI:83421"/>
        <dbReference type="ChEBI" id="CHEBI:456216"/>
        <dbReference type="EC" id="2.7.11.1"/>
    </reaction>
</comment>
<sequence>MALSIFSVESALDALQSPGFYNLWQYLERDEEGGLLREATSKGAVHVARYYHHETVQVRNADDDVRNNVRKGLDITKATNYRQNRSRLPSRTSTPGLSRVTRSSSSAAGAKRSSHETGALLPPSKRPCSTSSSKAGGDALSNRVHRRVIVSDYGIPIYKAGSRQTLLAAMADCVEGHESLRRKAGLLHRDISISNLMVSKDGNRGFLIDLDLAIEEQRIGASGAKGKTGTRAFMAIGALRGEQHSFMHDLESFFWVLFWICIHHDGSGKGEVVAEFDKWNYADTNELAKMKLGTVAQEALFTDTMTMNFTLYYASLIPLLNTLRKVVFPEGNPWEREDEKLYSRMTDILRQAGRT</sequence>
<proteinExistence type="predicted"/>
<feature type="region of interest" description="Disordered" evidence="4">
    <location>
        <begin position="74"/>
        <end position="140"/>
    </location>
</feature>
<dbReference type="InterPro" id="IPR008266">
    <property type="entry name" value="Tyr_kinase_AS"/>
</dbReference>
<dbReference type="Proteomes" id="UP001270362">
    <property type="component" value="Unassembled WGS sequence"/>
</dbReference>
<dbReference type="InterPro" id="IPR040976">
    <property type="entry name" value="Pkinase_fungal"/>
</dbReference>
<dbReference type="PANTHER" id="PTHR38248">
    <property type="entry name" value="FUNK1 6"/>
    <property type="match status" value="1"/>
</dbReference>
<dbReference type="PROSITE" id="PS00109">
    <property type="entry name" value="PROTEIN_KINASE_TYR"/>
    <property type="match status" value="1"/>
</dbReference>
<evidence type="ECO:0000256" key="2">
    <source>
        <dbReference type="ARBA" id="ARBA00047899"/>
    </source>
</evidence>
<feature type="compositionally biased region" description="Polar residues" evidence="4">
    <location>
        <begin position="77"/>
        <end position="96"/>
    </location>
</feature>
<evidence type="ECO:0000256" key="1">
    <source>
        <dbReference type="ARBA" id="ARBA00012513"/>
    </source>
</evidence>
<dbReference type="AlphaFoldDB" id="A0AAE0XAU2"/>
<evidence type="ECO:0000313" key="7">
    <source>
        <dbReference type="Proteomes" id="UP001270362"/>
    </source>
</evidence>
<evidence type="ECO:0000259" key="5">
    <source>
        <dbReference type="Pfam" id="PF17667"/>
    </source>
</evidence>
<feature type="compositionally biased region" description="Low complexity" evidence="4">
    <location>
        <begin position="102"/>
        <end position="111"/>
    </location>
</feature>
<accession>A0AAE0XAU2</accession>
<dbReference type="EMBL" id="JAULSO010000002">
    <property type="protein sequence ID" value="KAK3689226.1"/>
    <property type="molecule type" value="Genomic_DNA"/>
</dbReference>
<dbReference type="InterPro" id="IPR011009">
    <property type="entry name" value="Kinase-like_dom_sf"/>
</dbReference>